<gene>
    <name evidence="1" type="ORF">AD934_09520</name>
</gene>
<organism evidence="1 2">
    <name type="scientific">Gluconobacter oxydans</name>
    <name type="common">Gluconobacter suboxydans</name>
    <dbReference type="NCBI Taxonomy" id="442"/>
    <lineage>
        <taxon>Bacteria</taxon>
        <taxon>Pseudomonadati</taxon>
        <taxon>Pseudomonadota</taxon>
        <taxon>Alphaproteobacteria</taxon>
        <taxon>Acetobacterales</taxon>
        <taxon>Acetobacteraceae</taxon>
        <taxon>Gluconobacter</taxon>
    </lineage>
</organism>
<reference evidence="1 2" key="1">
    <citation type="submission" date="2015-06" db="EMBL/GenBank/DDBJ databases">
        <title>Improved classification and identification of acetic acid bacteria using matrix-assisted laser desorption/ionization time-of-flight mass spectrometry; Gluconobacter nephelii and Gluconobacter uchimurae are later heterotypic synonyms of Gluconobacter japonicus and Gluconobacter oxydans, respectively.</title>
        <authorList>
            <person name="Li L."/>
            <person name="Cleenwerck I."/>
            <person name="De Vuyst L."/>
            <person name="Vandamme P."/>
        </authorList>
    </citation>
    <scope>NUCLEOTIDE SEQUENCE [LARGE SCALE GENOMIC DNA]</scope>
    <source>
        <strain evidence="1 2">LMG 1676</strain>
    </source>
</reference>
<dbReference type="AlphaFoldDB" id="A0A149RUX3"/>
<sequence length="260" mass="29520">MFLKTSIDEIPDELIIPVRRLEFLVRSYLASLSFIARDTARDVRYWDNNLLSYLIHDFIQSTLAIVTLGTEGMLNVAKREVRFIVEASIKLCLVQQKDYTSTIAEKLQRFDKALASQRISIKNNLTLTLLPEDLRDSFGDEVGRVYGLTSSYVHLTPSQIVERIAAVDAGRIGGKENAQDFEALISLVERGLAVSLVLLFHSVPEYVAGDWLVESDGTTTTWVFVESQFIAGIDSYFDYKHERQDKLDAVRATRSERSRF</sequence>
<dbReference type="Proteomes" id="UP000075655">
    <property type="component" value="Unassembled WGS sequence"/>
</dbReference>
<evidence type="ECO:0000313" key="2">
    <source>
        <dbReference type="Proteomes" id="UP000075655"/>
    </source>
</evidence>
<comment type="caution">
    <text evidence="1">The sequence shown here is derived from an EMBL/GenBank/DDBJ whole genome shotgun (WGS) entry which is preliminary data.</text>
</comment>
<name>A0A149RUX3_GLUOY</name>
<proteinExistence type="predicted"/>
<protein>
    <submittedName>
        <fullName evidence="1">Uncharacterized protein</fullName>
    </submittedName>
</protein>
<dbReference type="EMBL" id="LHZG01000172">
    <property type="protein sequence ID" value="KXV18161.1"/>
    <property type="molecule type" value="Genomic_DNA"/>
</dbReference>
<accession>A0A149RUX3</accession>
<dbReference type="PATRIC" id="fig|442.8.peg.1107"/>
<evidence type="ECO:0000313" key="1">
    <source>
        <dbReference type="EMBL" id="KXV18161.1"/>
    </source>
</evidence>
<dbReference type="RefSeq" id="WP_062501846.1">
    <property type="nucleotide sequence ID" value="NZ_LHZG01000172.1"/>
</dbReference>